<evidence type="ECO:0000313" key="1">
    <source>
        <dbReference type="EMBL" id="RGV69140.1"/>
    </source>
</evidence>
<reference evidence="3 4" key="1">
    <citation type="submission" date="2018-08" db="EMBL/GenBank/DDBJ databases">
        <title>A genome reference for cultivated species of the human gut microbiota.</title>
        <authorList>
            <person name="Zou Y."/>
            <person name="Xue W."/>
            <person name="Luo G."/>
        </authorList>
    </citation>
    <scope>NUCLEOTIDE SEQUENCE [LARGE SCALE GENOMIC DNA]</scope>
    <source>
        <strain evidence="1 4">AF14-18</strain>
        <strain evidence="2 3">AM35-14</strain>
    </source>
</reference>
<name>A0A414AJM2_9FIRM</name>
<dbReference type="AlphaFoldDB" id="A0A414AJM2"/>
<dbReference type="EMBL" id="QSHZ01000044">
    <property type="protein sequence ID" value="RHC49165.1"/>
    <property type="molecule type" value="Genomic_DNA"/>
</dbReference>
<evidence type="ECO:0000313" key="4">
    <source>
        <dbReference type="Proteomes" id="UP000284543"/>
    </source>
</evidence>
<sequence>MIARSHTGKKLNGEYTMIKIMLTDTTQILRVQIWTSGAWRENLRGQVIGSYEGIAGVLLDCGEYVDVPVERLRVVS</sequence>
<protein>
    <submittedName>
        <fullName evidence="2">Uncharacterized protein</fullName>
    </submittedName>
</protein>
<proteinExistence type="predicted"/>
<accession>A0A414AJM2</accession>
<organism evidence="2 3">
    <name type="scientific">Enterocloster bolteae</name>
    <dbReference type="NCBI Taxonomy" id="208479"/>
    <lineage>
        <taxon>Bacteria</taxon>
        <taxon>Bacillati</taxon>
        <taxon>Bacillota</taxon>
        <taxon>Clostridia</taxon>
        <taxon>Lachnospirales</taxon>
        <taxon>Lachnospiraceae</taxon>
        <taxon>Enterocloster</taxon>
    </lineage>
</organism>
<evidence type="ECO:0000313" key="2">
    <source>
        <dbReference type="EMBL" id="RHC49165.1"/>
    </source>
</evidence>
<evidence type="ECO:0000313" key="3">
    <source>
        <dbReference type="Proteomes" id="UP000283975"/>
    </source>
</evidence>
<dbReference type="Proteomes" id="UP000283975">
    <property type="component" value="Unassembled WGS sequence"/>
</dbReference>
<comment type="caution">
    <text evidence="2">The sequence shown here is derived from an EMBL/GenBank/DDBJ whole genome shotgun (WGS) entry which is preliminary data.</text>
</comment>
<gene>
    <name evidence="2" type="ORF">DW839_28010</name>
    <name evidence="1" type="ORF">DWW02_28530</name>
</gene>
<dbReference type="Proteomes" id="UP000284543">
    <property type="component" value="Unassembled WGS sequence"/>
</dbReference>
<dbReference type="EMBL" id="QRZM01000025">
    <property type="protein sequence ID" value="RGV69140.1"/>
    <property type="molecule type" value="Genomic_DNA"/>
</dbReference>